<dbReference type="InterPro" id="IPR011048">
    <property type="entry name" value="Haem_d1_sf"/>
</dbReference>
<dbReference type="RefSeq" id="WP_154590258.1">
    <property type="nucleotide sequence ID" value="NZ_JADFBP010000010.1"/>
</dbReference>
<dbReference type="SUPFAM" id="SSF51004">
    <property type="entry name" value="C-terminal (heme d1) domain of cytochrome cd1-nitrite reductase"/>
    <property type="match status" value="1"/>
</dbReference>
<evidence type="ECO:0000313" key="2">
    <source>
        <dbReference type="EMBL" id="MTD01945.1"/>
    </source>
</evidence>
<dbReference type="PANTHER" id="PTHR30344:SF1">
    <property type="entry name" value="6-PHOSPHOGLUCONOLACTONASE"/>
    <property type="match status" value="1"/>
</dbReference>
<dbReference type="InterPro" id="IPR050282">
    <property type="entry name" value="Cycloisomerase_2"/>
</dbReference>
<dbReference type="GO" id="GO:0017057">
    <property type="term" value="F:6-phosphogluconolactonase activity"/>
    <property type="evidence" value="ECO:0007669"/>
    <property type="project" value="TreeGrafter"/>
</dbReference>
<dbReference type="AlphaFoldDB" id="A0A6L6G8X0"/>
<comment type="similarity">
    <text evidence="1">Belongs to the cycloisomerase 2 family.</text>
</comment>
<evidence type="ECO:0000256" key="1">
    <source>
        <dbReference type="ARBA" id="ARBA00005564"/>
    </source>
</evidence>
<proteinExistence type="inferred from homology"/>
<dbReference type="Proteomes" id="UP000483839">
    <property type="component" value="Unassembled WGS sequence"/>
</dbReference>
<dbReference type="GO" id="GO:0005829">
    <property type="term" value="C:cytosol"/>
    <property type="evidence" value="ECO:0007669"/>
    <property type="project" value="TreeGrafter"/>
</dbReference>
<protein>
    <submittedName>
        <fullName evidence="2">Beta-propeller fold lactonase family protein</fullName>
    </submittedName>
</protein>
<name>A0A6L6G8X0_STRUB</name>
<dbReference type="PANTHER" id="PTHR30344">
    <property type="entry name" value="6-PHOSPHOGLUCONOLACTONASE-RELATED"/>
    <property type="match status" value="1"/>
</dbReference>
<sequence>MKTKVYFGTYTRGKSEGIYQAELDENSGQLHNLQLMVKTNSPTYLGISKDLIYSVHKDGEQGGIATHHKSGQLINTVLLDGAPLCHLFVDEKRSLVYGANYHKGQITVYRKKDDGALALTDLVQLEGSGPHPNQKSAHAHFVGLTPDQYLVTCDLGTDTVTSYDISAEGKLKPIATYHSLPGAGSRHLVFHPKEKLAYLLCELNAQVEVLIYNGCGHFERLQTISTLPENFQGDNATAAIRISSDGKFLYTSNRGHDSIASFKIRKDGQLEKLEIVPCGGHIPRDFNISPSQDYLIVAHQESDNASVFKRDKENGQLSLLSNDFYLPESICVFFD</sequence>
<dbReference type="FunFam" id="2.130.10.10:FF:000306">
    <property type="entry name" value="3-carboxymuconate cyclase"/>
    <property type="match status" value="1"/>
</dbReference>
<dbReference type="Gene3D" id="2.130.10.10">
    <property type="entry name" value="YVTN repeat-like/Quinoprotein amine dehydrogenase"/>
    <property type="match status" value="1"/>
</dbReference>
<organism evidence="2 3">
    <name type="scientific">Streptococcus uberis</name>
    <dbReference type="NCBI Taxonomy" id="1349"/>
    <lineage>
        <taxon>Bacteria</taxon>
        <taxon>Bacillati</taxon>
        <taxon>Bacillota</taxon>
        <taxon>Bacilli</taxon>
        <taxon>Lactobacillales</taxon>
        <taxon>Streptococcaceae</taxon>
        <taxon>Streptococcus</taxon>
    </lineage>
</organism>
<accession>A0A6L6G8X0</accession>
<dbReference type="EMBL" id="WLXI01000047">
    <property type="protein sequence ID" value="MTD01945.1"/>
    <property type="molecule type" value="Genomic_DNA"/>
</dbReference>
<dbReference type="Pfam" id="PF10282">
    <property type="entry name" value="Lactonase"/>
    <property type="match status" value="1"/>
</dbReference>
<gene>
    <name evidence="2" type="ORF">GKS16_06645</name>
</gene>
<reference evidence="2 3" key="1">
    <citation type="submission" date="2019-11" db="EMBL/GenBank/DDBJ databases">
        <title>Streptococcus uberis isolated from clinical mastitis cases on a southeastern Queensland dairy.</title>
        <authorList>
            <person name="Workentine M.L."/>
            <person name="Price R."/>
            <person name="Olchowy T."/>
        </authorList>
    </citation>
    <scope>NUCLEOTIDE SEQUENCE [LARGE SCALE GENOMIC DNA]</scope>
    <source>
        <strain evidence="2 3">OLC4459-A17</strain>
    </source>
</reference>
<dbReference type="InterPro" id="IPR019405">
    <property type="entry name" value="Lactonase_7-beta_prop"/>
</dbReference>
<comment type="caution">
    <text evidence="2">The sequence shown here is derived from an EMBL/GenBank/DDBJ whole genome shotgun (WGS) entry which is preliminary data.</text>
</comment>
<dbReference type="InterPro" id="IPR015943">
    <property type="entry name" value="WD40/YVTN_repeat-like_dom_sf"/>
</dbReference>
<evidence type="ECO:0000313" key="3">
    <source>
        <dbReference type="Proteomes" id="UP000483839"/>
    </source>
</evidence>